<feature type="domain" description="HTH tetR-type" evidence="3">
    <location>
        <begin position="7"/>
        <end position="67"/>
    </location>
</feature>
<proteinExistence type="predicted"/>
<evidence type="ECO:0000313" key="4">
    <source>
        <dbReference type="EMBL" id="GAA1670528.1"/>
    </source>
</evidence>
<evidence type="ECO:0000313" key="5">
    <source>
        <dbReference type="Proteomes" id="UP001499851"/>
    </source>
</evidence>
<organism evidence="4 5">
    <name type="scientific">Glycomyces endophyticus</name>
    <dbReference type="NCBI Taxonomy" id="480996"/>
    <lineage>
        <taxon>Bacteria</taxon>
        <taxon>Bacillati</taxon>
        <taxon>Actinomycetota</taxon>
        <taxon>Actinomycetes</taxon>
        <taxon>Glycomycetales</taxon>
        <taxon>Glycomycetaceae</taxon>
        <taxon>Glycomyces</taxon>
    </lineage>
</organism>
<dbReference type="Pfam" id="PF00440">
    <property type="entry name" value="TetR_N"/>
    <property type="match status" value="1"/>
</dbReference>
<keyword evidence="5" id="KW-1185">Reference proteome</keyword>
<comment type="caution">
    <text evidence="4">The sequence shown here is derived from an EMBL/GenBank/DDBJ whole genome shotgun (WGS) entry which is preliminary data.</text>
</comment>
<reference evidence="5" key="1">
    <citation type="journal article" date="2019" name="Int. J. Syst. Evol. Microbiol.">
        <title>The Global Catalogue of Microorganisms (GCM) 10K type strain sequencing project: providing services to taxonomists for standard genome sequencing and annotation.</title>
        <authorList>
            <consortium name="The Broad Institute Genomics Platform"/>
            <consortium name="The Broad Institute Genome Sequencing Center for Infectious Disease"/>
            <person name="Wu L."/>
            <person name="Ma J."/>
        </authorList>
    </citation>
    <scope>NUCLEOTIDE SEQUENCE [LARGE SCALE GENOMIC DNA]</scope>
    <source>
        <strain evidence="5">JCM 16001</strain>
    </source>
</reference>
<dbReference type="PROSITE" id="PS50977">
    <property type="entry name" value="HTH_TETR_2"/>
    <property type="match status" value="1"/>
</dbReference>
<dbReference type="SUPFAM" id="SSF46689">
    <property type="entry name" value="Homeodomain-like"/>
    <property type="match status" value="1"/>
</dbReference>
<evidence type="ECO:0000259" key="3">
    <source>
        <dbReference type="PROSITE" id="PS50977"/>
    </source>
</evidence>
<name>A0ABP4SJI6_9ACTN</name>
<protein>
    <submittedName>
        <fullName evidence="4">TetR family transcriptional regulator</fullName>
    </submittedName>
</protein>
<evidence type="ECO:0000256" key="1">
    <source>
        <dbReference type="ARBA" id="ARBA00023125"/>
    </source>
</evidence>
<dbReference type="Proteomes" id="UP001499851">
    <property type="component" value="Unassembled WGS sequence"/>
</dbReference>
<dbReference type="EMBL" id="BAAAQF010000005">
    <property type="protein sequence ID" value="GAA1670528.1"/>
    <property type="molecule type" value="Genomic_DNA"/>
</dbReference>
<dbReference type="InterPro" id="IPR009057">
    <property type="entry name" value="Homeodomain-like_sf"/>
</dbReference>
<accession>A0ABP4SJI6</accession>
<evidence type="ECO:0000256" key="2">
    <source>
        <dbReference type="PROSITE-ProRule" id="PRU00335"/>
    </source>
</evidence>
<gene>
    <name evidence="4" type="ORF">GCM10009830_15570</name>
</gene>
<dbReference type="InterPro" id="IPR001647">
    <property type="entry name" value="HTH_TetR"/>
</dbReference>
<keyword evidence="1 2" id="KW-0238">DNA-binding</keyword>
<dbReference type="Gene3D" id="1.10.357.10">
    <property type="entry name" value="Tetracycline Repressor, domain 2"/>
    <property type="match status" value="1"/>
</dbReference>
<feature type="DNA-binding region" description="H-T-H motif" evidence="2">
    <location>
        <begin position="30"/>
        <end position="49"/>
    </location>
</feature>
<sequence>MTQDSASPRRTELLEAAYRYVLEHGLADLSLRPLAAAIGSSPRVLLFLFGSKDGLIRELLARARADELALLGRLEGRTGLAAAAERLWAWAAAPEHRPLLRLWVEAYGRSLVEPGGSWAGFAKATVDDWLGVLAACEPEGADPARRTLVLAVLRGAILDLLATDDAERTGAALRLHLAALD</sequence>
<dbReference type="RefSeq" id="WP_344484065.1">
    <property type="nucleotide sequence ID" value="NZ_BAAAQF010000005.1"/>
</dbReference>